<name>E3LKS6_CAERE</name>
<evidence type="ECO:0000313" key="3">
    <source>
        <dbReference type="Proteomes" id="UP000008281"/>
    </source>
</evidence>
<dbReference type="Proteomes" id="UP000008281">
    <property type="component" value="Unassembled WGS sequence"/>
</dbReference>
<organism evidence="3">
    <name type="scientific">Caenorhabditis remanei</name>
    <name type="common">Caenorhabditis vulgaris</name>
    <dbReference type="NCBI Taxonomy" id="31234"/>
    <lineage>
        <taxon>Eukaryota</taxon>
        <taxon>Metazoa</taxon>
        <taxon>Ecdysozoa</taxon>
        <taxon>Nematoda</taxon>
        <taxon>Chromadorea</taxon>
        <taxon>Rhabditida</taxon>
        <taxon>Rhabditina</taxon>
        <taxon>Rhabditomorpha</taxon>
        <taxon>Rhabditoidea</taxon>
        <taxon>Rhabditidae</taxon>
        <taxon>Peloderinae</taxon>
        <taxon>Caenorhabditis</taxon>
    </lineage>
</organism>
<dbReference type="HOGENOM" id="CLU_106435_0_0_1"/>
<sequence length="227" mass="26706">MADSASPEIEGVCVEGKNKDIPSKPKVQWIPWREKYDSNYISRCERERDEAASKARTNCLWNMLAAVMAMLVVLCLTKSVFELITSLDKSWIRYIYGIEVFLCAAVIIHLFWERQRIKTEPLVKTQDMENAHYDSEEIKSIIKQTHALKNHHTFWFALLTTIITSCFWIFTAIKFKKAESKEEIRYAWAIYFSLLIPTNVYFKYILFPMIIRPLVKFLYPIHASESF</sequence>
<keyword evidence="1" id="KW-1133">Transmembrane helix</keyword>
<evidence type="ECO:0000313" key="2">
    <source>
        <dbReference type="EMBL" id="EFP00173.1"/>
    </source>
</evidence>
<dbReference type="EMBL" id="DS268410">
    <property type="protein sequence ID" value="EFP00173.1"/>
    <property type="molecule type" value="Genomic_DNA"/>
</dbReference>
<accession>E3LKS6</accession>
<feature type="transmembrane region" description="Helical" evidence="1">
    <location>
        <begin position="93"/>
        <end position="112"/>
    </location>
</feature>
<evidence type="ECO:0008006" key="4">
    <source>
        <dbReference type="Google" id="ProtNLM"/>
    </source>
</evidence>
<evidence type="ECO:0000256" key="1">
    <source>
        <dbReference type="SAM" id="Phobius"/>
    </source>
</evidence>
<feature type="transmembrane region" description="Helical" evidence="1">
    <location>
        <begin position="185"/>
        <end position="206"/>
    </location>
</feature>
<feature type="transmembrane region" description="Helical" evidence="1">
    <location>
        <begin position="60"/>
        <end position="81"/>
    </location>
</feature>
<proteinExistence type="predicted"/>
<keyword evidence="1" id="KW-0812">Transmembrane</keyword>
<dbReference type="AlphaFoldDB" id="E3LKS6"/>
<protein>
    <recommendedName>
        <fullName evidence="4">Transmembrane protein</fullName>
    </recommendedName>
</protein>
<gene>
    <name evidence="2" type="ORF">CRE_18661</name>
</gene>
<reference evidence="2" key="1">
    <citation type="submission" date="2007-07" db="EMBL/GenBank/DDBJ databases">
        <title>PCAP assembly of the Caenorhabditis remanei genome.</title>
        <authorList>
            <consortium name="The Caenorhabditis remanei Sequencing Consortium"/>
            <person name="Wilson R.K."/>
        </authorList>
    </citation>
    <scope>NUCLEOTIDE SEQUENCE [LARGE SCALE GENOMIC DNA]</scope>
    <source>
        <strain evidence="2">PB4641</strain>
    </source>
</reference>
<feature type="transmembrane region" description="Helical" evidence="1">
    <location>
        <begin position="153"/>
        <end position="173"/>
    </location>
</feature>
<keyword evidence="1" id="KW-0472">Membrane</keyword>
<dbReference type="InParanoid" id="E3LKS6"/>
<keyword evidence="3" id="KW-1185">Reference proteome</keyword>